<dbReference type="InterPro" id="IPR019734">
    <property type="entry name" value="TPR_rpt"/>
</dbReference>
<dbReference type="Gene3D" id="1.25.40.10">
    <property type="entry name" value="Tetratricopeptide repeat domain"/>
    <property type="match status" value="3"/>
</dbReference>
<dbReference type="FunFam" id="1.25.40.10:FF:001821">
    <property type="entry name" value="TPR Domain containing protein"/>
    <property type="match status" value="1"/>
</dbReference>
<keyword evidence="4" id="KW-0677">Repeat</keyword>
<dbReference type="InterPro" id="IPR030511">
    <property type="entry name" value="TTC26"/>
</dbReference>
<dbReference type="GeneID" id="94848487"/>
<evidence type="ECO:0000256" key="6">
    <source>
        <dbReference type="ARBA" id="ARBA00023273"/>
    </source>
</evidence>
<dbReference type="VEuPathDB" id="TrichDB:TRFO_41458"/>
<dbReference type="RefSeq" id="XP_068370041.1">
    <property type="nucleotide sequence ID" value="XM_068513783.1"/>
</dbReference>
<dbReference type="GO" id="GO:0035735">
    <property type="term" value="P:intraciliary transport involved in cilium assembly"/>
    <property type="evidence" value="ECO:0007669"/>
    <property type="project" value="TreeGrafter"/>
</dbReference>
<dbReference type="GO" id="GO:0036064">
    <property type="term" value="C:ciliary basal body"/>
    <property type="evidence" value="ECO:0007669"/>
    <property type="project" value="TreeGrafter"/>
</dbReference>
<reference evidence="9" key="1">
    <citation type="submission" date="2016-10" db="EMBL/GenBank/DDBJ databases">
        <authorList>
            <person name="Benchimol M."/>
            <person name="Almeida L.G."/>
            <person name="Vasconcelos A.T."/>
            <person name="Perreira-Neves A."/>
            <person name="Rosa I.A."/>
            <person name="Tasca T."/>
            <person name="Bogo M.R."/>
            <person name="de Souza W."/>
        </authorList>
    </citation>
    <scope>NUCLEOTIDE SEQUENCE [LARGE SCALE GENOMIC DNA]</scope>
    <source>
        <strain evidence="9">K</strain>
    </source>
</reference>
<dbReference type="PANTHER" id="PTHR14781">
    <property type="entry name" value="INTRAFLAGELLAR TRANSPORT PROTEIN 56"/>
    <property type="match status" value="1"/>
</dbReference>
<protein>
    <recommendedName>
        <fullName evidence="3">Intraflagellar transport protein 56</fullName>
    </recommendedName>
</protein>
<dbReference type="GO" id="GO:0120170">
    <property type="term" value="F:intraciliary transport particle B binding"/>
    <property type="evidence" value="ECO:0007669"/>
    <property type="project" value="TreeGrafter"/>
</dbReference>
<evidence type="ECO:0000256" key="2">
    <source>
        <dbReference type="ARBA" id="ARBA00007834"/>
    </source>
</evidence>
<sequence>MIVGGAKKKSTQQLDNKESKGPDQQESPEEYVLRSIESRDYSGAATFIEFVRDELNQPYTKELALWHGYSLFHLGQYSDAISVYEKLLKEEPDDTILYLYIASCNFYNQDFEEARTNALKGPQCDFRTRLIFHIAHQTNDEQELFQAHSQLIGTLENQLSLAAIHYMRSHYQDAIEIYQRLLLEHPDFLALNVYIAMCQFKLEQFDESNEAVDLYLGVNSDSAVALNLKSCDYLRLFDPEIAESQLLQIRKFSSAAYDFVESLITHNLCIFHNGDDGFTILPKLVPVLNEARFNLAVLYMRENNATEAFNLLQDYVPIELNESILKATVLLAMGQINSDAQPIEEANATFQEVGSMDVVKDTIQGREALASTKFIVGEYDETLRVLQTIEQFVGDMDEYNYDKGMALAALSRWAEAERYFLMVANPSYTKEIFYISWLCRCYIKNGKAEAAWNLYVDATSTEDSKTLLNIIASDCFLAGQFYYAMRAYDVLSKYETDPSFRDGLIASSVGVFRSILSKKESQDKLSEVLSILGSEPDAADVYQTIQQYAMETGDYGNYGYE</sequence>
<evidence type="ECO:0000256" key="1">
    <source>
        <dbReference type="ARBA" id="ARBA00004138"/>
    </source>
</evidence>
<feature type="region of interest" description="Disordered" evidence="8">
    <location>
        <begin position="1"/>
        <end position="29"/>
    </location>
</feature>
<comment type="subcellular location">
    <subcellularLocation>
        <location evidence="1">Cell projection</location>
        <location evidence="1">Cilium</location>
    </subcellularLocation>
</comment>
<dbReference type="Proteomes" id="UP000179807">
    <property type="component" value="Unassembled WGS sequence"/>
</dbReference>
<evidence type="ECO:0000256" key="7">
    <source>
        <dbReference type="PROSITE-ProRule" id="PRU00339"/>
    </source>
</evidence>
<evidence type="ECO:0000256" key="5">
    <source>
        <dbReference type="ARBA" id="ARBA00022803"/>
    </source>
</evidence>
<comment type="similarity">
    <text evidence="2">Belongs to the IFT56 family.</text>
</comment>
<evidence type="ECO:0000313" key="9">
    <source>
        <dbReference type="EMBL" id="OHT16905.1"/>
    </source>
</evidence>
<dbReference type="AlphaFoldDB" id="A0A1J4L071"/>
<evidence type="ECO:0000256" key="4">
    <source>
        <dbReference type="ARBA" id="ARBA00022737"/>
    </source>
</evidence>
<evidence type="ECO:0000313" key="10">
    <source>
        <dbReference type="Proteomes" id="UP000179807"/>
    </source>
</evidence>
<dbReference type="SUPFAM" id="SSF48452">
    <property type="entry name" value="TPR-like"/>
    <property type="match status" value="3"/>
</dbReference>
<feature type="compositionally biased region" description="Basic residues" evidence="8">
    <location>
        <begin position="1"/>
        <end position="10"/>
    </location>
</feature>
<dbReference type="PANTHER" id="PTHR14781:SF0">
    <property type="entry name" value="INTRAFLAGELLAR TRANSPORT PROTEIN 56"/>
    <property type="match status" value="1"/>
</dbReference>
<gene>
    <name evidence="9" type="ORF">TRFO_41458</name>
</gene>
<evidence type="ECO:0000256" key="8">
    <source>
        <dbReference type="SAM" id="MobiDB-lite"/>
    </source>
</evidence>
<keyword evidence="6" id="KW-0966">Cell projection</keyword>
<dbReference type="GO" id="GO:0097546">
    <property type="term" value="C:ciliary base"/>
    <property type="evidence" value="ECO:0007669"/>
    <property type="project" value="TreeGrafter"/>
</dbReference>
<dbReference type="EMBL" id="MLAK01000058">
    <property type="protein sequence ID" value="OHT16905.1"/>
    <property type="molecule type" value="Genomic_DNA"/>
</dbReference>
<feature type="repeat" description="TPR" evidence="7">
    <location>
        <begin position="61"/>
        <end position="94"/>
    </location>
</feature>
<name>A0A1J4L071_9EUKA</name>
<proteinExistence type="inferred from homology"/>
<dbReference type="InterPro" id="IPR011990">
    <property type="entry name" value="TPR-like_helical_dom_sf"/>
</dbReference>
<dbReference type="OrthoDB" id="95390at2759"/>
<organism evidence="9 10">
    <name type="scientific">Tritrichomonas foetus</name>
    <dbReference type="NCBI Taxonomy" id="1144522"/>
    <lineage>
        <taxon>Eukaryota</taxon>
        <taxon>Metamonada</taxon>
        <taxon>Parabasalia</taxon>
        <taxon>Tritrichomonadida</taxon>
        <taxon>Tritrichomonadidae</taxon>
        <taxon>Tritrichomonas</taxon>
    </lineage>
</organism>
<dbReference type="GO" id="GO:0030992">
    <property type="term" value="C:intraciliary transport particle B"/>
    <property type="evidence" value="ECO:0007669"/>
    <property type="project" value="TreeGrafter"/>
</dbReference>
<comment type="caution">
    <text evidence="9">The sequence shown here is derived from an EMBL/GenBank/DDBJ whole genome shotgun (WGS) entry which is preliminary data.</text>
</comment>
<evidence type="ECO:0000256" key="3">
    <source>
        <dbReference type="ARBA" id="ARBA00019387"/>
    </source>
</evidence>
<dbReference type="Pfam" id="PF13432">
    <property type="entry name" value="TPR_16"/>
    <property type="match status" value="1"/>
</dbReference>
<dbReference type="PROSITE" id="PS50005">
    <property type="entry name" value="TPR"/>
    <property type="match status" value="1"/>
</dbReference>
<dbReference type="GO" id="GO:0035720">
    <property type="term" value="P:intraciliary anterograde transport"/>
    <property type="evidence" value="ECO:0007669"/>
    <property type="project" value="TreeGrafter"/>
</dbReference>
<accession>A0A1J4L071</accession>
<keyword evidence="5 7" id="KW-0802">TPR repeat</keyword>
<keyword evidence="10" id="KW-1185">Reference proteome</keyword>